<evidence type="ECO:0000256" key="11">
    <source>
        <dbReference type="ARBA" id="ARBA00023180"/>
    </source>
</evidence>
<keyword evidence="2" id="KW-0813">Transport</keyword>
<evidence type="ECO:0000256" key="4">
    <source>
        <dbReference type="ARBA" id="ARBA00022673"/>
    </source>
</evidence>
<dbReference type="GO" id="GO:0005891">
    <property type="term" value="C:voltage-gated calcium channel complex"/>
    <property type="evidence" value="ECO:0007669"/>
    <property type="project" value="TreeGrafter"/>
</dbReference>
<keyword evidence="6" id="KW-0106">Calcium</keyword>
<dbReference type="InterPro" id="IPR050599">
    <property type="entry name" value="VDCC_alpha-1_subunit"/>
</dbReference>
<evidence type="ECO:0000313" key="18">
    <source>
        <dbReference type="Proteomes" id="UP000011087"/>
    </source>
</evidence>
<keyword evidence="4" id="KW-0107">Calcium channel</keyword>
<keyword evidence="3" id="KW-0109">Calcium transport</keyword>
<keyword evidence="11" id="KW-0325">Glycoprotein</keyword>
<gene>
    <name evidence="16" type="ORF">GUITHDRAFT_113039</name>
</gene>
<reference evidence="16 18" key="1">
    <citation type="journal article" date="2012" name="Nature">
        <title>Algal genomes reveal evolutionary mosaicism and the fate of nucleomorphs.</title>
        <authorList>
            <consortium name="DOE Joint Genome Institute"/>
            <person name="Curtis B.A."/>
            <person name="Tanifuji G."/>
            <person name="Burki F."/>
            <person name="Gruber A."/>
            <person name="Irimia M."/>
            <person name="Maruyama S."/>
            <person name="Arias M.C."/>
            <person name="Ball S.G."/>
            <person name="Gile G.H."/>
            <person name="Hirakawa Y."/>
            <person name="Hopkins J.F."/>
            <person name="Kuo A."/>
            <person name="Rensing S.A."/>
            <person name="Schmutz J."/>
            <person name="Symeonidi A."/>
            <person name="Elias M."/>
            <person name="Eveleigh R.J."/>
            <person name="Herman E.K."/>
            <person name="Klute M.J."/>
            <person name="Nakayama T."/>
            <person name="Obornik M."/>
            <person name="Reyes-Prieto A."/>
            <person name="Armbrust E.V."/>
            <person name="Aves S.J."/>
            <person name="Beiko R.G."/>
            <person name="Coutinho P."/>
            <person name="Dacks J.B."/>
            <person name="Durnford D.G."/>
            <person name="Fast N.M."/>
            <person name="Green B.R."/>
            <person name="Grisdale C.J."/>
            <person name="Hempel F."/>
            <person name="Henrissat B."/>
            <person name="Hoppner M.P."/>
            <person name="Ishida K."/>
            <person name="Kim E."/>
            <person name="Koreny L."/>
            <person name="Kroth P.G."/>
            <person name="Liu Y."/>
            <person name="Malik S.B."/>
            <person name="Maier U.G."/>
            <person name="McRose D."/>
            <person name="Mock T."/>
            <person name="Neilson J.A."/>
            <person name="Onodera N.T."/>
            <person name="Poole A.M."/>
            <person name="Pritham E.J."/>
            <person name="Richards T.A."/>
            <person name="Rocap G."/>
            <person name="Roy S.W."/>
            <person name="Sarai C."/>
            <person name="Schaack S."/>
            <person name="Shirato S."/>
            <person name="Slamovits C.H."/>
            <person name="Spencer D.F."/>
            <person name="Suzuki S."/>
            <person name="Worden A.Z."/>
            <person name="Zauner S."/>
            <person name="Barry K."/>
            <person name="Bell C."/>
            <person name="Bharti A.K."/>
            <person name="Crow J.A."/>
            <person name="Grimwood J."/>
            <person name="Kramer R."/>
            <person name="Lindquist E."/>
            <person name="Lucas S."/>
            <person name="Salamov A."/>
            <person name="McFadden G.I."/>
            <person name="Lane C.E."/>
            <person name="Keeling P.J."/>
            <person name="Gray M.W."/>
            <person name="Grigoriev I.V."/>
            <person name="Archibald J.M."/>
        </authorList>
    </citation>
    <scope>NUCLEOTIDE SEQUENCE</scope>
    <source>
        <strain evidence="16 18">CCMP2712</strain>
    </source>
</reference>
<name>L1IY33_GUITC</name>
<reference evidence="18" key="2">
    <citation type="submission" date="2012-11" db="EMBL/GenBank/DDBJ databases">
        <authorList>
            <person name="Kuo A."/>
            <person name="Curtis B.A."/>
            <person name="Tanifuji G."/>
            <person name="Burki F."/>
            <person name="Gruber A."/>
            <person name="Irimia M."/>
            <person name="Maruyama S."/>
            <person name="Arias M.C."/>
            <person name="Ball S.G."/>
            <person name="Gile G.H."/>
            <person name="Hirakawa Y."/>
            <person name="Hopkins J.F."/>
            <person name="Rensing S.A."/>
            <person name="Schmutz J."/>
            <person name="Symeonidi A."/>
            <person name="Elias M."/>
            <person name="Eveleigh R.J."/>
            <person name="Herman E.K."/>
            <person name="Klute M.J."/>
            <person name="Nakayama T."/>
            <person name="Obornik M."/>
            <person name="Reyes-Prieto A."/>
            <person name="Armbrust E.V."/>
            <person name="Aves S.J."/>
            <person name="Beiko R.G."/>
            <person name="Coutinho P."/>
            <person name="Dacks J.B."/>
            <person name="Durnford D.G."/>
            <person name="Fast N.M."/>
            <person name="Green B.R."/>
            <person name="Grisdale C."/>
            <person name="Hempe F."/>
            <person name="Henrissat B."/>
            <person name="Hoppner M.P."/>
            <person name="Ishida K.-I."/>
            <person name="Kim E."/>
            <person name="Koreny L."/>
            <person name="Kroth P.G."/>
            <person name="Liu Y."/>
            <person name="Malik S.-B."/>
            <person name="Maier U.G."/>
            <person name="McRose D."/>
            <person name="Mock T."/>
            <person name="Neilson J.A."/>
            <person name="Onodera N.T."/>
            <person name="Poole A.M."/>
            <person name="Pritham E.J."/>
            <person name="Richards T.A."/>
            <person name="Rocap G."/>
            <person name="Roy S.W."/>
            <person name="Sarai C."/>
            <person name="Schaack S."/>
            <person name="Shirato S."/>
            <person name="Slamovits C.H."/>
            <person name="Spencer D.F."/>
            <person name="Suzuki S."/>
            <person name="Worden A.Z."/>
            <person name="Zauner S."/>
            <person name="Barry K."/>
            <person name="Bell C."/>
            <person name="Bharti A.K."/>
            <person name="Crow J.A."/>
            <person name="Grimwood J."/>
            <person name="Kramer R."/>
            <person name="Lindquist E."/>
            <person name="Lucas S."/>
            <person name="Salamov A."/>
            <person name="McFadden G.I."/>
            <person name="Lane C.E."/>
            <person name="Keeling P.J."/>
            <person name="Gray M.W."/>
            <person name="Grigoriev I.V."/>
            <person name="Archibald J.M."/>
        </authorList>
    </citation>
    <scope>NUCLEOTIDE SEQUENCE</scope>
    <source>
        <strain evidence="18">CCMP2712</strain>
    </source>
</reference>
<evidence type="ECO:0000256" key="13">
    <source>
        <dbReference type="SAM" id="MobiDB-lite"/>
    </source>
</evidence>
<dbReference type="GO" id="GO:0008331">
    <property type="term" value="F:high voltage-gated calcium channel activity"/>
    <property type="evidence" value="ECO:0007669"/>
    <property type="project" value="TreeGrafter"/>
</dbReference>
<keyword evidence="5 14" id="KW-0812">Transmembrane</keyword>
<keyword evidence="12" id="KW-0407">Ion channel</keyword>
<keyword evidence="10 14" id="KW-0472">Membrane</keyword>
<evidence type="ECO:0000256" key="8">
    <source>
        <dbReference type="ARBA" id="ARBA00022989"/>
    </source>
</evidence>
<dbReference type="Gene3D" id="1.20.120.350">
    <property type="entry name" value="Voltage-gated potassium channels. Chain C"/>
    <property type="match status" value="1"/>
</dbReference>
<dbReference type="AlphaFoldDB" id="L1IY33"/>
<feature type="transmembrane region" description="Helical" evidence="14">
    <location>
        <begin position="377"/>
        <end position="405"/>
    </location>
</feature>
<evidence type="ECO:0000256" key="5">
    <source>
        <dbReference type="ARBA" id="ARBA00022692"/>
    </source>
</evidence>
<dbReference type="EMBL" id="JH993028">
    <property type="protein sequence ID" value="EKX40769.1"/>
    <property type="molecule type" value="Genomic_DNA"/>
</dbReference>
<evidence type="ECO:0000313" key="16">
    <source>
        <dbReference type="EMBL" id="EKX40769.1"/>
    </source>
</evidence>
<feature type="compositionally biased region" description="Basic and acidic residues" evidence="13">
    <location>
        <begin position="26"/>
        <end position="45"/>
    </location>
</feature>
<organism evidence="16">
    <name type="scientific">Guillardia theta (strain CCMP2712)</name>
    <name type="common">Cryptophyte</name>
    <dbReference type="NCBI Taxonomy" id="905079"/>
    <lineage>
        <taxon>Eukaryota</taxon>
        <taxon>Cryptophyceae</taxon>
        <taxon>Pyrenomonadales</taxon>
        <taxon>Geminigeraceae</taxon>
        <taxon>Guillardia</taxon>
    </lineage>
</organism>
<feature type="region of interest" description="Disordered" evidence="13">
    <location>
        <begin position="825"/>
        <end position="852"/>
    </location>
</feature>
<dbReference type="PaxDb" id="55529-EKX40769"/>
<dbReference type="Pfam" id="PF00520">
    <property type="entry name" value="Ion_trans"/>
    <property type="match status" value="1"/>
</dbReference>
<accession>L1IY33</accession>
<evidence type="ECO:0000256" key="14">
    <source>
        <dbReference type="SAM" id="Phobius"/>
    </source>
</evidence>
<keyword evidence="7" id="KW-0851">Voltage-gated channel</keyword>
<dbReference type="InterPro" id="IPR005821">
    <property type="entry name" value="Ion_trans_dom"/>
</dbReference>
<dbReference type="Proteomes" id="UP000011087">
    <property type="component" value="Unassembled WGS sequence"/>
</dbReference>
<feature type="transmembrane region" description="Helical" evidence="14">
    <location>
        <begin position="454"/>
        <end position="478"/>
    </location>
</feature>
<reference evidence="17" key="3">
    <citation type="submission" date="2016-03" db="UniProtKB">
        <authorList>
            <consortium name="EnsemblProtists"/>
        </authorList>
    </citation>
    <scope>IDENTIFICATION</scope>
</reference>
<evidence type="ECO:0000256" key="6">
    <source>
        <dbReference type="ARBA" id="ARBA00022837"/>
    </source>
</evidence>
<evidence type="ECO:0000313" key="17">
    <source>
        <dbReference type="EnsemblProtists" id="EKX40769"/>
    </source>
</evidence>
<evidence type="ECO:0000256" key="9">
    <source>
        <dbReference type="ARBA" id="ARBA00023065"/>
    </source>
</evidence>
<feature type="region of interest" description="Disordered" evidence="13">
    <location>
        <begin position="745"/>
        <end position="766"/>
    </location>
</feature>
<feature type="domain" description="Ion transport" evidence="15">
    <location>
        <begin position="266"/>
        <end position="488"/>
    </location>
</feature>
<dbReference type="RefSeq" id="XP_005827749.1">
    <property type="nucleotide sequence ID" value="XM_005827692.1"/>
</dbReference>
<keyword evidence="18" id="KW-1185">Reference proteome</keyword>
<protein>
    <recommendedName>
        <fullName evidence="15">Ion transport domain-containing protein</fullName>
    </recommendedName>
</protein>
<feature type="transmembrane region" description="Helical" evidence="14">
    <location>
        <begin position="258"/>
        <end position="282"/>
    </location>
</feature>
<evidence type="ECO:0000256" key="3">
    <source>
        <dbReference type="ARBA" id="ARBA00022568"/>
    </source>
</evidence>
<dbReference type="Gene3D" id="1.10.287.70">
    <property type="match status" value="1"/>
</dbReference>
<feature type="compositionally biased region" description="Basic and acidic residues" evidence="13">
    <location>
        <begin position="755"/>
        <end position="766"/>
    </location>
</feature>
<feature type="transmembrane region" description="Helical" evidence="14">
    <location>
        <begin position="335"/>
        <end position="356"/>
    </location>
</feature>
<dbReference type="PANTHER" id="PTHR45628:SF7">
    <property type="entry name" value="VOLTAGE-DEPENDENT CALCIUM CHANNEL TYPE A SUBUNIT ALPHA-1"/>
    <property type="match status" value="1"/>
</dbReference>
<comment type="subcellular location">
    <subcellularLocation>
        <location evidence="1">Membrane</location>
        <topology evidence="1">Multi-pass membrane protein</topology>
    </subcellularLocation>
</comment>
<dbReference type="KEGG" id="gtt:GUITHDRAFT_113039"/>
<dbReference type="InterPro" id="IPR027359">
    <property type="entry name" value="Volt_channel_dom_sf"/>
</dbReference>
<keyword evidence="8 14" id="KW-1133">Transmembrane helix</keyword>
<evidence type="ECO:0000256" key="10">
    <source>
        <dbReference type="ARBA" id="ARBA00023136"/>
    </source>
</evidence>
<evidence type="ECO:0000256" key="1">
    <source>
        <dbReference type="ARBA" id="ARBA00004141"/>
    </source>
</evidence>
<dbReference type="PANTHER" id="PTHR45628">
    <property type="entry name" value="VOLTAGE-DEPENDENT CALCIUM CHANNEL TYPE A SUBUNIT ALPHA-1"/>
    <property type="match status" value="1"/>
</dbReference>
<dbReference type="EnsemblProtists" id="EKX40769">
    <property type="protein sequence ID" value="EKX40769"/>
    <property type="gene ID" value="GUITHDRAFT_113039"/>
</dbReference>
<evidence type="ECO:0000256" key="7">
    <source>
        <dbReference type="ARBA" id="ARBA00022882"/>
    </source>
</evidence>
<dbReference type="GeneID" id="17297543"/>
<dbReference type="SUPFAM" id="SSF81324">
    <property type="entry name" value="Voltage-gated potassium channels"/>
    <property type="match status" value="1"/>
</dbReference>
<dbReference type="OrthoDB" id="416585at2759"/>
<proteinExistence type="predicted"/>
<keyword evidence="9" id="KW-0406">Ion transport</keyword>
<feature type="region of interest" description="Disordered" evidence="13">
    <location>
        <begin position="1"/>
        <end position="45"/>
    </location>
</feature>
<dbReference type="eggNOG" id="KOG2301">
    <property type="taxonomic scope" value="Eukaryota"/>
</dbReference>
<dbReference type="HOGENOM" id="CLU_315798_0_0_1"/>
<evidence type="ECO:0000256" key="2">
    <source>
        <dbReference type="ARBA" id="ARBA00022448"/>
    </source>
</evidence>
<sequence length="925" mass="104185">MRRDSAPEIAQQPSPRSISCEITPENDNKSDGDVDGYNDARRASRVDADSATVFPLKKVSSVKEPALPSNIPEDTTLTSKIARQALHSIQNVVTAWKVKMPEQPEEWVTDSTSSSLIQGQASASLGSGNVVAMREMISKDTREIDRINFTDIIGLVVCKTRAESSIGLESSNVVTWREEGAFEHEIDLAKQVELGAADFGICTAFGTYHGGRIYLFRTDCRDTMERWSETITRVMTSYVGYPVVHMNRLDTFRRKVRWFYVGDRCQVFVAGIIMCNFLLNIFEAHFNAAPDTQLANVFDQIDLLFTIFFTVELVINIFATWFVEFVSDGWNWFDFGVVLVSLLSLVLTNLPGANILRLMRCFRVFRLFKRIPSLRQIMIALTASIPPMINAFALVCLVTAIYAIMSVTFFSSYAPEEFGDFFTGMFTMFQVMTGDNWSDIARGLFTLTGQNTGVAIFFVSFHLIVALVLLNVVIAVLLDEFSKAADQRNSEAEISKSLASEEIEACPFEKISRELSKYKNLDDLETKINNLYDKILYTTIKKKYDLFTQEVAREDSEILRVYFNRWKTGEIPNVGDGCMGFAEFRMGLKNIGFIPPILVTRQIWDDYIMRPRLCDEGGILNRQGFMLLMKQALKRHQLRQLNACMEDENEDWNRNNIRSLFLGIKGMLLEDEEHARLEKVPVGPMDDENSIASTRDGKVDASMEYDPQVDQLLKRLIADMHKMHARFDAVEMDLHAIRSARTRFKKGSPRNAVNGEKKREKEDAKKTEISELNANHMEDGHYIAKGRRAQEMDQSTVLRAKNESNAKVSDSFIEKQAATRRAMQTPASQEAKGADNLNNLSQRGGHLTHRGAAPDRMWSLGAFAQNFTDKTLSPVQVPDFSNPSKLVNQSKDAANKMMDGLMGGLATIGSNIPFVHGNGSQAGHE</sequence>
<evidence type="ECO:0000256" key="12">
    <source>
        <dbReference type="ARBA" id="ARBA00023303"/>
    </source>
</evidence>
<dbReference type="GO" id="GO:0098703">
    <property type="term" value="P:calcium ion import across plasma membrane"/>
    <property type="evidence" value="ECO:0007669"/>
    <property type="project" value="TreeGrafter"/>
</dbReference>
<evidence type="ECO:0000259" key="15">
    <source>
        <dbReference type="Pfam" id="PF00520"/>
    </source>
</evidence>
<feature type="transmembrane region" description="Helical" evidence="14">
    <location>
        <begin position="303"/>
        <end position="323"/>
    </location>
</feature>